<gene>
    <name evidence="6 11" type="primary">groL</name>
    <name evidence="6" type="synonym">groEL</name>
    <name evidence="11" type="ORF">COW25_00890</name>
</gene>
<dbReference type="CDD" id="cd03344">
    <property type="entry name" value="GroEL"/>
    <property type="match status" value="1"/>
</dbReference>
<dbReference type="GO" id="GO:0005737">
    <property type="term" value="C:cytoplasm"/>
    <property type="evidence" value="ECO:0007669"/>
    <property type="project" value="UniProtKB-SubCell"/>
</dbReference>
<name>A0A2M7H1R6_9BACT</name>
<dbReference type="PANTHER" id="PTHR45633">
    <property type="entry name" value="60 KDA HEAT SHOCK PROTEIN, MITOCHONDRIAL"/>
    <property type="match status" value="1"/>
</dbReference>
<dbReference type="InterPro" id="IPR027413">
    <property type="entry name" value="GROEL-like_equatorial_sf"/>
</dbReference>
<evidence type="ECO:0000313" key="12">
    <source>
        <dbReference type="Proteomes" id="UP000230215"/>
    </source>
</evidence>
<dbReference type="SUPFAM" id="SSF48592">
    <property type="entry name" value="GroEL equatorial domain-like"/>
    <property type="match status" value="1"/>
</dbReference>
<protein>
    <recommendedName>
        <fullName evidence="6">Chaperonin GroEL</fullName>
        <ecNumber evidence="6">5.6.1.7</ecNumber>
    </recommendedName>
    <alternativeName>
        <fullName evidence="6">60 kDa chaperonin</fullName>
    </alternativeName>
    <alternativeName>
        <fullName evidence="6">Chaperonin-60</fullName>
        <shortName evidence="6">Cpn60</shortName>
    </alternativeName>
</protein>
<dbReference type="NCBIfam" id="NF009489">
    <property type="entry name" value="PRK12851.1"/>
    <property type="match status" value="1"/>
</dbReference>
<evidence type="ECO:0000256" key="5">
    <source>
        <dbReference type="ARBA" id="ARBA00023235"/>
    </source>
</evidence>
<dbReference type="HAMAP" id="MF_00600">
    <property type="entry name" value="CH60"/>
    <property type="match status" value="1"/>
</dbReference>
<comment type="function">
    <text evidence="6 8">Together with its co-chaperonin GroES, plays an essential role in assisting protein folding. The GroEL-GroES system forms a nano-cage that allows encapsulation of the non-native substrate proteins and provides a physical environment optimized to promote and accelerate protein folding.</text>
</comment>
<comment type="subcellular location">
    <subcellularLocation>
        <location evidence="6">Cytoplasm</location>
    </subcellularLocation>
</comment>
<evidence type="ECO:0000256" key="4">
    <source>
        <dbReference type="ARBA" id="ARBA00023186"/>
    </source>
</evidence>
<organism evidence="11 12">
    <name type="scientific">Candidatus Nealsonbacteria bacterium CG15_BIG_FIL_POST_REV_8_21_14_020_37_12</name>
    <dbReference type="NCBI Taxonomy" id="1974716"/>
    <lineage>
        <taxon>Bacteria</taxon>
        <taxon>Candidatus Nealsoniibacteriota</taxon>
    </lineage>
</organism>
<dbReference type="NCBIfam" id="NF009488">
    <property type="entry name" value="PRK12850.1"/>
    <property type="match status" value="1"/>
</dbReference>
<evidence type="ECO:0000256" key="7">
    <source>
        <dbReference type="RuleBase" id="RU000418"/>
    </source>
</evidence>
<dbReference type="Proteomes" id="UP000230215">
    <property type="component" value="Unassembled WGS sequence"/>
</dbReference>
<evidence type="ECO:0000313" key="11">
    <source>
        <dbReference type="EMBL" id="PIW35145.1"/>
    </source>
</evidence>
<dbReference type="GO" id="GO:0140662">
    <property type="term" value="F:ATP-dependent protein folding chaperone"/>
    <property type="evidence" value="ECO:0007669"/>
    <property type="project" value="InterPro"/>
</dbReference>
<sequence>MPKQILFSEAARKKLKAGIDKLINAVKVTLGPKARHVVLDKGFGAPEISDDGVGIAKEIELKDKIENLGVEILKEVAEKTSDIAGDGTTTAMMLTQAITAEGLKNVAAGAHPLAIKRGIQKGVKGVVAFLKKESKPISKKEEIAQVATIAALDPEIGELIADVFSEVGKDGVITVEESKKFGLEREIVKGLQFDRGYISPYMITNLERMEAVLEESYILVTDKKISALTEILPVMEKVAQTGKKELVIIAEEVEGDALATLVVNKLRGIFNTLAVKAPGFGERKKEMLQDIAVVTGAQVISEELGLKLENITSAQLGKARKVISEKEKTTIIEGGGKKEDIEARIKQIKNELKTTESEFDKEKLQERLAKLAGGVAVIKVGAATEIEQKARQKKTENALNATRAAIEEGVLAGGGVALLRSIPALEKLEGELEEDEKTGLRILKKSLEIPIRQIAENAGMDGAIVVEEVRKHQGGFGFNAQKMVYEDLILAGIVDPTKVVRAALENAASAASMILTTEAVVAEEPEEKKERGSLPPMTEEY</sequence>
<dbReference type="InterPro" id="IPR018370">
    <property type="entry name" value="Chaperonin_Cpn60_CS"/>
</dbReference>
<dbReference type="FunFam" id="3.50.7.10:FF:000001">
    <property type="entry name" value="60 kDa chaperonin"/>
    <property type="match status" value="1"/>
</dbReference>
<reference evidence="12" key="1">
    <citation type="submission" date="2017-09" db="EMBL/GenBank/DDBJ databases">
        <title>Depth-based differentiation of microbial function through sediment-hosted aquifers and enrichment of novel symbionts in the deep terrestrial subsurface.</title>
        <authorList>
            <person name="Probst A.J."/>
            <person name="Ladd B."/>
            <person name="Jarett J.K."/>
            <person name="Geller-Mcgrath D.E."/>
            <person name="Sieber C.M.K."/>
            <person name="Emerson J.B."/>
            <person name="Anantharaman K."/>
            <person name="Thomas B.C."/>
            <person name="Malmstrom R."/>
            <person name="Stieglmeier M."/>
            <person name="Klingl A."/>
            <person name="Woyke T."/>
            <person name="Ryan C.M."/>
            <person name="Banfield J.F."/>
        </authorList>
    </citation>
    <scope>NUCLEOTIDE SEQUENCE [LARGE SCALE GENOMIC DNA]</scope>
</reference>
<comment type="subunit">
    <text evidence="6 8">Forms a cylinder of 14 subunits composed of two heptameric rings stacked back-to-back. Interacts with the co-chaperonin GroES.</text>
</comment>
<dbReference type="SUPFAM" id="SSF54849">
    <property type="entry name" value="GroEL-intermediate domain like"/>
    <property type="match status" value="1"/>
</dbReference>
<dbReference type="InterPro" id="IPR027409">
    <property type="entry name" value="GroEL-like_apical_dom_sf"/>
</dbReference>
<dbReference type="Gene3D" id="3.50.7.10">
    <property type="entry name" value="GroEL"/>
    <property type="match status" value="1"/>
</dbReference>
<dbReference type="InterPro" id="IPR027410">
    <property type="entry name" value="TCP-1-like_intermed_sf"/>
</dbReference>
<dbReference type="PROSITE" id="PS00296">
    <property type="entry name" value="CHAPERONINS_CPN60"/>
    <property type="match status" value="1"/>
</dbReference>
<keyword evidence="2 6" id="KW-0547">Nucleotide-binding</keyword>
<dbReference type="GO" id="GO:0051082">
    <property type="term" value="F:unfolded protein binding"/>
    <property type="evidence" value="ECO:0007669"/>
    <property type="project" value="UniProtKB-UniRule"/>
</dbReference>
<dbReference type="Gene3D" id="1.10.560.10">
    <property type="entry name" value="GroEL-like equatorial domain"/>
    <property type="match status" value="1"/>
</dbReference>
<feature type="binding site" evidence="6">
    <location>
        <position position="414"/>
    </location>
    <ligand>
        <name>ATP</name>
        <dbReference type="ChEBI" id="CHEBI:30616"/>
    </ligand>
</feature>
<dbReference type="InterPro" id="IPR001844">
    <property type="entry name" value="Cpn60/GroEL"/>
</dbReference>
<dbReference type="AlphaFoldDB" id="A0A2M7H1R6"/>
<keyword evidence="3 6" id="KW-0067">ATP-binding</keyword>
<dbReference type="GO" id="GO:0016853">
    <property type="term" value="F:isomerase activity"/>
    <property type="evidence" value="ECO:0007669"/>
    <property type="project" value="UniProtKB-KW"/>
</dbReference>
<evidence type="ECO:0000256" key="2">
    <source>
        <dbReference type="ARBA" id="ARBA00022741"/>
    </source>
</evidence>
<keyword evidence="9" id="KW-0175">Coiled coil</keyword>
<dbReference type="InterPro" id="IPR002423">
    <property type="entry name" value="Cpn60/GroEL/TCP-1"/>
</dbReference>
<evidence type="ECO:0000256" key="9">
    <source>
        <dbReference type="SAM" id="Coils"/>
    </source>
</evidence>
<dbReference type="NCBIfam" id="NF000592">
    <property type="entry name" value="PRK00013.1"/>
    <property type="match status" value="1"/>
</dbReference>
<dbReference type="NCBIfam" id="NF009487">
    <property type="entry name" value="PRK12849.1"/>
    <property type="match status" value="1"/>
</dbReference>
<evidence type="ECO:0000256" key="10">
    <source>
        <dbReference type="SAM" id="MobiDB-lite"/>
    </source>
</evidence>
<comment type="caution">
    <text evidence="6">Lacks conserved residue(s) required for the propagation of feature annotation.</text>
</comment>
<evidence type="ECO:0000256" key="3">
    <source>
        <dbReference type="ARBA" id="ARBA00022840"/>
    </source>
</evidence>
<dbReference type="GO" id="GO:0005524">
    <property type="term" value="F:ATP binding"/>
    <property type="evidence" value="ECO:0007669"/>
    <property type="project" value="UniProtKB-UniRule"/>
</dbReference>
<keyword evidence="6" id="KW-0963">Cytoplasm</keyword>
<feature type="binding site" evidence="6">
    <location>
        <begin position="29"/>
        <end position="32"/>
    </location>
    <ligand>
        <name>ATP</name>
        <dbReference type="ChEBI" id="CHEBI:30616"/>
    </ligand>
</feature>
<dbReference type="GO" id="GO:0042026">
    <property type="term" value="P:protein refolding"/>
    <property type="evidence" value="ECO:0007669"/>
    <property type="project" value="UniProtKB-UniRule"/>
</dbReference>
<keyword evidence="4 6" id="KW-0143">Chaperone</keyword>
<proteinExistence type="inferred from homology"/>
<feature type="binding site" evidence="6">
    <location>
        <position position="495"/>
    </location>
    <ligand>
        <name>ATP</name>
        <dbReference type="ChEBI" id="CHEBI:30616"/>
    </ligand>
</feature>
<dbReference type="Pfam" id="PF00118">
    <property type="entry name" value="Cpn60_TCP1"/>
    <property type="match status" value="1"/>
</dbReference>
<comment type="similarity">
    <text evidence="1 6 7">Belongs to the chaperonin (HSP60) family.</text>
</comment>
<feature type="coiled-coil region" evidence="9">
    <location>
        <begin position="338"/>
        <end position="365"/>
    </location>
</feature>
<dbReference type="SUPFAM" id="SSF52029">
    <property type="entry name" value="GroEL apical domain-like"/>
    <property type="match status" value="1"/>
</dbReference>
<comment type="caution">
    <text evidence="11">The sequence shown here is derived from an EMBL/GenBank/DDBJ whole genome shotgun (WGS) entry which is preliminary data.</text>
</comment>
<keyword evidence="5 6" id="KW-0413">Isomerase</keyword>
<accession>A0A2M7H1R6</accession>
<dbReference type="PRINTS" id="PR00298">
    <property type="entry name" value="CHAPERONIN60"/>
</dbReference>
<feature type="binding site" evidence="6">
    <location>
        <begin position="86"/>
        <end position="90"/>
    </location>
    <ligand>
        <name>ATP</name>
        <dbReference type="ChEBI" id="CHEBI:30616"/>
    </ligand>
</feature>
<dbReference type="EC" id="5.6.1.7" evidence="6"/>
<dbReference type="NCBIfam" id="TIGR02348">
    <property type="entry name" value="GroEL"/>
    <property type="match status" value="1"/>
</dbReference>
<evidence type="ECO:0000256" key="1">
    <source>
        <dbReference type="ARBA" id="ARBA00006607"/>
    </source>
</evidence>
<dbReference type="EMBL" id="PFGB01000031">
    <property type="protein sequence ID" value="PIW35145.1"/>
    <property type="molecule type" value="Genomic_DNA"/>
</dbReference>
<dbReference type="Gene3D" id="3.30.260.10">
    <property type="entry name" value="TCP-1-like chaperonin intermediate domain"/>
    <property type="match status" value="1"/>
</dbReference>
<feature type="region of interest" description="Disordered" evidence="10">
    <location>
        <begin position="522"/>
        <end position="541"/>
    </location>
</feature>
<evidence type="ECO:0000256" key="8">
    <source>
        <dbReference type="RuleBase" id="RU000419"/>
    </source>
</evidence>
<evidence type="ECO:0000256" key="6">
    <source>
        <dbReference type="HAMAP-Rule" id="MF_00600"/>
    </source>
</evidence>